<evidence type="ECO:0000259" key="10">
    <source>
        <dbReference type="Pfam" id="PF05649"/>
    </source>
</evidence>
<dbReference type="InterPro" id="IPR042089">
    <property type="entry name" value="Peptidase_M13_dom_2"/>
</dbReference>
<feature type="region of interest" description="Disordered" evidence="8">
    <location>
        <begin position="937"/>
        <end position="983"/>
    </location>
</feature>
<feature type="compositionally biased region" description="Basic and acidic residues" evidence="8">
    <location>
        <begin position="657"/>
        <end position="667"/>
    </location>
</feature>
<feature type="compositionally biased region" description="Polar residues" evidence="8">
    <location>
        <begin position="599"/>
        <end position="613"/>
    </location>
</feature>
<dbReference type="Gene3D" id="3.40.390.10">
    <property type="entry name" value="Collagenase (Catalytic Domain)"/>
    <property type="match status" value="2"/>
</dbReference>
<feature type="region of interest" description="Disordered" evidence="8">
    <location>
        <begin position="468"/>
        <end position="487"/>
    </location>
</feature>
<evidence type="ECO:0000256" key="1">
    <source>
        <dbReference type="ARBA" id="ARBA00001947"/>
    </source>
</evidence>
<evidence type="ECO:0000256" key="7">
    <source>
        <dbReference type="ARBA" id="ARBA00023049"/>
    </source>
</evidence>
<feature type="compositionally biased region" description="Low complexity" evidence="8">
    <location>
        <begin position="1009"/>
        <end position="1019"/>
    </location>
</feature>
<gene>
    <name evidence="11" type="ORF">V5799_033669</name>
</gene>
<feature type="region of interest" description="Disordered" evidence="8">
    <location>
        <begin position="1"/>
        <end position="92"/>
    </location>
</feature>
<feature type="compositionally biased region" description="Basic residues" evidence="8">
    <location>
        <begin position="257"/>
        <end position="267"/>
    </location>
</feature>
<feature type="compositionally biased region" description="Low complexity" evidence="8">
    <location>
        <begin position="1306"/>
        <end position="1321"/>
    </location>
</feature>
<dbReference type="PANTHER" id="PTHR11733">
    <property type="entry name" value="ZINC METALLOPROTEASE FAMILY M13 NEPRILYSIN-RELATED"/>
    <property type="match status" value="1"/>
</dbReference>
<feature type="compositionally biased region" description="Basic and acidic residues" evidence="8">
    <location>
        <begin position="617"/>
        <end position="630"/>
    </location>
</feature>
<dbReference type="PANTHER" id="PTHR11733:SF241">
    <property type="entry name" value="GH26575P-RELATED"/>
    <property type="match status" value="1"/>
</dbReference>
<name>A0AAQ4DMM6_AMBAM</name>
<feature type="compositionally biased region" description="Low complexity" evidence="8">
    <location>
        <begin position="578"/>
        <end position="591"/>
    </location>
</feature>
<evidence type="ECO:0000256" key="6">
    <source>
        <dbReference type="ARBA" id="ARBA00022833"/>
    </source>
</evidence>
<feature type="compositionally biased region" description="Basic and acidic residues" evidence="8">
    <location>
        <begin position="73"/>
        <end position="85"/>
    </location>
</feature>
<feature type="region of interest" description="Disordered" evidence="8">
    <location>
        <begin position="803"/>
        <end position="823"/>
    </location>
</feature>
<feature type="domain" description="Peptidase M13 C-terminal" evidence="9">
    <location>
        <begin position="1972"/>
        <end position="2042"/>
    </location>
</feature>
<comment type="similarity">
    <text evidence="2">Belongs to the peptidase M13 family.</text>
</comment>
<feature type="region of interest" description="Disordered" evidence="8">
    <location>
        <begin position="1306"/>
        <end position="1327"/>
    </location>
</feature>
<dbReference type="PROSITE" id="PS51885">
    <property type="entry name" value="NEPRILYSIN"/>
    <property type="match status" value="1"/>
</dbReference>
<comment type="cofactor">
    <cofactor evidence="1">
        <name>Zn(2+)</name>
        <dbReference type="ChEBI" id="CHEBI:29105"/>
    </cofactor>
</comment>
<keyword evidence="12" id="KW-1185">Reference proteome</keyword>
<keyword evidence="5" id="KW-0378">Hydrolase</keyword>
<feature type="compositionally biased region" description="Low complexity" evidence="8">
    <location>
        <begin position="721"/>
        <end position="734"/>
    </location>
</feature>
<feature type="compositionally biased region" description="Basic and acidic residues" evidence="8">
    <location>
        <begin position="1152"/>
        <end position="1167"/>
    </location>
</feature>
<feature type="compositionally biased region" description="Basic and acidic residues" evidence="8">
    <location>
        <begin position="752"/>
        <end position="762"/>
    </location>
</feature>
<feature type="compositionally biased region" description="Basic and acidic residues" evidence="8">
    <location>
        <begin position="953"/>
        <end position="968"/>
    </location>
</feature>
<keyword evidence="6" id="KW-0862">Zinc</keyword>
<organism evidence="11 12">
    <name type="scientific">Amblyomma americanum</name>
    <name type="common">Lone star tick</name>
    <dbReference type="NCBI Taxonomy" id="6943"/>
    <lineage>
        <taxon>Eukaryota</taxon>
        <taxon>Metazoa</taxon>
        <taxon>Ecdysozoa</taxon>
        <taxon>Arthropoda</taxon>
        <taxon>Chelicerata</taxon>
        <taxon>Arachnida</taxon>
        <taxon>Acari</taxon>
        <taxon>Parasitiformes</taxon>
        <taxon>Ixodida</taxon>
        <taxon>Ixodoidea</taxon>
        <taxon>Ixodidae</taxon>
        <taxon>Amblyomminae</taxon>
        <taxon>Amblyomma</taxon>
    </lineage>
</organism>
<reference evidence="11 12" key="1">
    <citation type="journal article" date="2023" name="Arcadia Sci">
        <title>De novo assembly of a long-read Amblyomma americanum tick genome.</title>
        <authorList>
            <person name="Chou S."/>
            <person name="Poskanzer K.E."/>
            <person name="Rollins M."/>
            <person name="Thuy-Boun P.S."/>
        </authorList>
    </citation>
    <scope>NUCLEOTIDE SEQUENCE [LARGE SCALE GENOMIC DNA]</scope>
    <source>
        <strain evidence="11">F_SG_1</strain>
        <tissue evidence="11">Salivary glands</tissue>
    </source>
</reference>
<dbReference type="InterPro" id="IPR018497">
    <property type="entry name" value="Peptidase_M13_C"/>
</dbReference>
<feature type="region of interest" description="Disordered" evidence="8">
    <location>
        <begin position="1004"/>
        <end position="1186"/>
    </location>
</feature>
<evidence type="ECO:0000256" key="4">
    <source>
        <dbReference type="ARBA" id="ARBA00022723"/>
    </source>
</evidence>
<evidence type="ECO:0000259" key="9">
    <source>
        <dbReference type="Pfam" id="PF01431"/>
    </source>
</evidence>
<keyword evidence="4" id="KW-0479">Metal-binding</keyword>
<dbReference type="InterPro" id="IPR008753">
    <property type="entry name" value="Peptidase_M13_N"/>
</dbReference>
<dbReference type="Gene3D" id="1.10.1380.10">
    <property type="entry name" value="Neutral endopeptidase , domain2"/>
    <property type="match status" value="1"/>
</dbReference>
<feature type="domain" description="Peptidase M13 N-terminal" evidence="10">
    <location>
        <begin position="1384"/>
        <end position="1737"/>
    </location>
</feature>
<evidence type="ECO:0000256" key="3">
    <source>
        <dbReference type="ARBA" id="ARBA00022670"/>
    </source>
</evidence>
<keyword evidence="7" id="KW-0482">Metalloprotease</keyword>
<accession>A0AAQ4DMM6</accession>
<dbReference type="GO" id="GO:0016485">
    <property type="term" value="P:protein processing"/>
    <property type="evidence" value="ECO:0007669"/>
    <property type="project" value="TreeGrafter"/>
</dbReference>
<evidence type="ECO:0000256" key="2">
    <source>
        <dbReference type="ARBA" id="ARBA00007357"/>
    </source>
</evidence>
<evidence type="ECO:0000313" key="12">
    <source>
        <dbReference type="Proteomes" id="UP001321473"/>
    </source>
</evidence>
<dbReference type="InterPro" id="IPR024079">
    <property type="entry name" value="MetalloPept_cat_dom_sf"/>
</dbReference>
<evidence type="ECO:0000313" key="11">
    <source>
        <dbReference type="EMBL" id="KAK8763716.1"/>
    </source>
</evidence>
<comment type="caution">
    <text evidence="11">The sequence shown here is derived from an EMBL/GenBank/DDBJ whole genome shotgun (WGS) entry which is preliminary data.</text>
</comment>
<dbReference type="Proteomes" id="UP001321473">
    <property type="component" value="Unassembled WGS sequence"/>
</dbReference>
<sequence length="2044" mass="226277">MAAQGPAGRFDKARNLVQTGDELPNAGEDEEMIEVPDKRRRKKNRKKERRRRERKDKRKKDKGPLYDEDDEGLEGRFDRSPREYEQETEVAWSPTAPLRPAVQEKQEPGLEVYYEMMDEELEGLRDTIGWHERQLVDFAAPLISRIPQPPQPYITNLCCCTKCCGRCCDVYGHKKDEHLRPFTVDVGTDSMESDLLEEEARKKFRRRRGFVADMDPDTTGFGDETSLTKLGKGSKFKYETQDKDTDSDSSDDVTKKNQLKGSKRHVSAARLVRKKSEDLRRVPIKLSVGSKTAADAAPGELIRKAKLSRKSSVKHSRLTTNLLGKSHGRQTPRASAQFNLHDGATLLDSASTSRDSSPLERSLFLDDFDARSVLPEGSSGGRENRGISFVRWQPPESDYDPFSFQTPNASRNIEDWPVGRSEFLYYTEQPACPEGNALLRSVQSLPTNVYSMRIAPDVPASYARQGQLNEWPPFRPEPPPPSQERRVSPLAAAAYDLSGKATAITRQAKEALDAAKVLKRASDDALQVAMRNQHFDGRSSEEVSLSFSERDSTESFRPVSRPAMPPSLRAELSPPQPMSLQQQDQQLPESRPVAKSILKTPTSPARSVSLRNVSSERSFERTSSEEDRSFMKQSPSLATGPKIKIKPPEAESGGEASKPEGRPRARFADTAAEPAPKKTGVRRRGSVFVRGSLFTDDDDEEEKKPSPTKTPQDDVAAKKATPSGQDGPQPSGGDTLERLKHSISSLASFQIKKPETDAETEKKLDVISAPGTGQDAANVSVKRVGTFGATDSQNALAITDRTREPQTPMETGKEPSTAAHEGKGKVESALVMGAWRKQDVVTVCDKSTCITLDRATATPSQWMQPQLCPQVPPIPCRCLSALSCLSPCSLCAGEEDSLWSDTFMTPRSMTSATSASQTIGIGGKYSRKSSEAMLVTDAESKGGASAKKRRTSKQGEKFKGKKSTERRRSSLKMKQGADATQNVADLDKGNDIVTAMLSDTLLDVGPGQGAPAKKQPAATKQRKGSDAKTELESEFISPVTDRNRRPSDDKKPRKGSATSEDQQDYVVLPVEPLQESGETTPVAPDAMPALTKNEMPGEGDDVGTVMTPPGYQETVEGGYLEDEDRRGSAADNELVDGYAKRDSLDGSPPDGDSTKKAFSKEASHVDADFEATGLDEGGPDADFEKPVDDIDVDRIDDFGLEAADAEKHADEEDAKFKPLGREEKAYGQAAEEPMLQLPEAEAQLAAVVSIPFEGDRKFWVYKDSTMSLYPESKVGVTTAFLCAGWIILLLYLSEIHHGWFAISSTASTSKPLPKSPSSSATWPTYPSPGPTEITMAPTYPPMTKTTQDISIGTSDVPKMDAYFCATPHCEKEARYLSSFLLGDPCENFYENICVNLSRTWPQPSPGSVVSTSSMMAQQIQTIAEEYIADNYNSDVKIARELLSACLTLEEPDKRRAAVASTVNELLGVTWPIDRAYEAHLPDPWDVAGQLARELNLEPLASLSVDVHPEKAGATIIGIDEPSLLHRRSAAGTQLSDLITSSVQEAVFLVRPGPDASDISRAIVDTMFTICDLSAPPSVKYFGSENYRVTPIGELGSGIRSMLDTVFLSHSALEDGTEILVKSPSYFLRLRASTVLKPRELLNYMGYRVFLHFGAFVSSSALEEVHSIFTHGRVNTREGTRLGLCSREVEHVLPAMYTRAFFKRIRKTSFDMARVWASKVEHNFQRSLSRLLWFRERTHGVSDSVDLRLANHKLSTSRIQYFYPAWIMNDAKYRLYAHEMQQRLERGSRSEGIVKYVRILHAARFAEKMGLLSGGPRGASFGASIFDASPQYDVQRKSLFVPAAVVNVSVPTSGSLFALHIARFGVRLIRGLVPALYNDFVFSYQPSDDAPLLYTHDYDRRLRDTVKCLVGDYLRAPDILKSSFMRRMSDVSPAGFSFLEQTVALMQSFWAFEELLDVKRVWRSDFRFALLPDLTAEQLFFVYYALDNCEASDDDYRARAFETRFELPPEDRVNFPLLQMDAFKRAFSCRGRSPMATAPQCSVAF</sequence>
<dbReference type="Pfam" id="PF01431">
    <property type="entry name" value="Peptidase_M13"/>
    <property type="match status" value="1"/>
</dbReference>
<feature type="region of interest" description="Disordered" evidence="8">
    <location>
        <begin position="532"/>
        <end position="762"/>
    </location>
</feature>
<dbReference type="GO" id="GO:0046872">
    <property type="term" value="F:metal ion binding"/>
    <property type="evidence" value="ECO:0007669"/>
    <property type="project" value="UniProtKB-KW"/>
</dbReference>
<dbReference type="GO" id="GO:0004222">
    <property type="term" value="F:metalloendopeptidase activity"/>
    <property type="evidence" value="ECO:0007669"/>
    <property type="project" value="InterPro"/>
</dbReference>
<feature type="compositionally biased region" description="Basic residues" evidence="8">
    <location>
        <begin position="38"/>
        <end position="61"/>
    </location>
</feature>
<evidence type="ECO:0000256" key="8">
    <source>
        <dbReference type="SAM" id="MobiDB-lite"/>
    </source>
</evidence>
<dbReference type="SUPFAM" id="SSF55486">
    <property type="entry name" value="Metalloproteases ('zincins'), catalytic domain"/>
    <property type="match status" value="1"/>
</dbReference>
<dbReference type="InterPro" id="IPR000718">
    <property type="entry name" value="Peptidase_M13"/>
</dbReference>
<dbReference type="Pfam" id="PF05649">
    <property type="entry name" value="Peptidase_M13_N"/>
    <property type="match status" value="1"/>
</dbReference>
<dbReference type="EMBL" id="JARKHS020029062">
    <property type="protein sequence ID" value="KAK8763716.1"/>
    <property type="molecule type" value="Genomic_DNA"/>
</dbReference>
<proteinExistence type="inferred from homology"/>
<feature type="compositionally biased region" description="Pro residues" evidence="8">
    <location>
        <begin position="473"/>
        <end position="482"/>
    </location>
</feature>
<feature type="region of interest" description="Disordered" evidence="8">
    <location>
        <begin position="239"/>
        <end position="267"/>
    </location>
</feature>
<dbReference type="GO" id="GO:0005886">
    <property type="term" value="C:plasma membrane"/>
    <property type="evidence" value="ECO:0007669"/>
    <property type="project" value="TreeGrafter"/>
</dbReference>
<feature type="compositionally biased region" description="Basic and acidic residues" evidence="8">
    <location>
        <begin position="1041"/>
        <end position="1051"/>
    </location>
</feature>
<protein>
    <submittedName>
        <fullName evidence="11">Uncharacterized protein</fullName>
    </submittedName>
</protein>
<evidence type="ECO:0000256" key="5">
    <source>
        <dbReference type="ARBA" id="ARBA00022801"/>
    </source>
</evidence>
<keyword evidence="3" id="KW-0645">Protease</keyword>